<proteinExistence type="predicted"/>
<accession>A0A0R3S7E8</accession>
<evidence type="ECO:0000313" key="2">
    <source>
        <dbReference type="Proteomes" id="UP000050640"/>
    </source>
</evidence>
<sequence>MLSGSGGTMNRFRVSSVAHPTDNNQKQEEQEPQQHPFQLNTQPQPTIPLNASVQQRNKEKKRK</sequence>
<dbReference type="AlphaFoldDB" id="A0A0R3S7E8"/>
<dbReference type="Proteomes" id="UP000050640">
    <property type="component" value="Unplaced"/>
</dbReference>
<organism evidence="2 3">
    <name type="scientific">Elaeophora elaphi</name>
    <dbReference type="NCBI Taxonomy" id="1147741"/>
    <lineage>
        <taxon>Eukaryota</taxon>
        <taxon>Metazoa</taxon>
        <taxon>Ecdysozoa</taxon>
        <taxon>Nematoda</taxon>
        <taxon>Chromadorea</taxon>
        <taxon>Rhabditida</taxon>
        <taxon>Spirurina</taxon>
        <taxon>Spiruromorpha</taxon>
        <taxon>Filarioidea</taxon>
        <taxon>Onchocercidae</taxon>
        <taxon>Elaeophora</taxon>
    </lineage>
</organism>
<evidence type="ECO:0000256" key="1">
    <source>
        <dbReference type="SAM" id="MobiDB-lite"/>
    </source>
</evidence>
<keyword evidence="2" id="KW-1185">Reference proteome</keyword>
<feature type="region of interest" description="Disordered" evidence="1">
    <location>
        <begin position="1"/>
        <end position="63"/>
    </location>
</feature>
<dbReference type="WBParaSite" id="EEL_0001072001-mRNA-1">
    <property type="protein sequence ID" value="EEL_0001072001-mRNA-1"/>
    <property type="gene ID" value="EEL_0001072001"/>
</dbReference>
<feature type="compositionally biased region" description="Polar residues" evidence="1">
    <location>
        <begin position="35"/>
        <end position="55"/>
    </location>
</feature>
<name>A0A0R3S7E8_9BILA</name>
<evidence type="ECO:0000313" key="3">
    <source>
        <dbReference type="WBParaSite" id="EEL_0001072001-mRNA-1"/>
    </source>
</evidence>
<protein>
    <submittedName>
        <fullName evidence="3">Uncharacterized protein</fullName>
    </submittedName>
</protein>
<reference evidence="3" key="1">
    <citation type="submission" date="2017-02" db="UniProtKB">
        <authorList>
            <consortium name="WormBaseParasite"/>
        </authorList>
    </citation>
    <scope>IDENTIFICATION</scope>
</reference>